<dbReference type="Proteomes" id="UP000307702">
    <property type="component" value="Unassembled WGS sequence"/>
</dbReference>
<gene>
    <name evidence="1" type="ORF">FCS21_05760</name>
</gene>
<protein>
    <submittedName>
        <fullName evidence="1">DUF3240 domain-containing protein</fullName>
    </submittedName>
</protein>
<comment type="caution">
    <text evidence="1">The sequence shown here is derived from an EMBL/GenBank/DDBJ whole genome shotgun (WGS) entry which is preliminary data.</text>
</comment>
<dbReference type="InterPro" id="IPR015867">
    <property type="entry name" value="N-reg_PII/ATP_PRibTrfase_C"/>
</dbReference>
<accession>A0A8H2PMI0</accession>
<reference evidence="1 2" key="1">
    <citation type="submission" date="2019-05" db="EMBL/GenBank/DDBJ databases">
        <title>Colwellia ponticola sp. nov., isolated from seawater.</title>
        <authorList>
            <person name="Yoon J.-H."/>
        </authorList>
    </citation>
    <scope>NUCLEOTIDE SEQUENCE [LARGE SCALE GENOMIC DNA]</scope>
    <source>
        <strain evidence="1 2">OISW-25</strain>
    </source>
</reference>
<organism evidence="1 2">
    <name type="scientific">Colwellia ponticola</name>
    <dbReference type="NCBI Taxonomy" id="2304625"/>
    <lineage>
        <taxon>Bacteria</taxon>
        <taxon>Pseudomonadati</taxon>
        <taxon>Pseudomonadota</taxon>
        <taxon>Gammaproteobacteria</taxon>
        <taxon>Alteromonadales</taxon>
        <taxon>Colwelliaceae</taxon>
        <taxon>Colwellia</taxon>
    </lineage>
</organism>
<dbReference type="Gene3D" id="3.30.70.120">
    <property type="match status" value="1"/>
</dbReference>
<name>A0A8H2PMI0_9GAMM</name>
<dbReference type="RefSeq" id="WP_118056111.1">
    <property type="nucleotide sequence ID" value="NZ_SZVP01000003.1"/>
</dbReference>
<proteinExistence type="predicted"/>
<evidence type="ECO:0000313" key="2">
    <source>
        <dbReference type="Proteomes" id="UP000307702"/>
    </source>
</evidence>
<dbReference type="InterPro" id="IPR021634">
    <property type="entry name" value="DUF3240"/>
</dbReference>
<evidence type="ECO:0000313" key="1">
    <source>
        <dbReference type="EMBL" id="TMM46462.1"/>
    </source>
</evidence>
<keyword evidence="2" id="KW-1185">Reference proteome</keyword>
<dbReference type="EMBL" id="SZVP01000003">
    <property type="protein sequence ID" value="TMM46462.1"/>
    <property type="molecule type" value="Genomic_DNA"/>
</dbReference>
<dbReference type="OrthoDB" id="5296902at2"/>
<sequence>MPDQVIFTVNVPTELKDEVVDTLMALPNITGFNLKTIHGYSKEHSLFDVAEQVEGYRAYFQFEVLIFAIDIDKLTASLTNVCHHTKLKYWLTPVLASGHI</sequence>
<dbReference type="Pfam" id="PF11582">
    <property type="entry name" value="DUF3240"/>
    <property type="match status" value="1"/>
</dbReference>
<dbReference type="AlphaFoldDB" id="A0A8H2PMI0"/>